<dbReference type="InterPro" id="IPR047012">
    <property type="entry name" value="ICAM_VCAM"/>
</dbReference>
<feature type="domain" description="Ig-like" evidence="2">
    <location>
        <begin position="116"/>
        <end position="199"/>
    </location>
</feature>
<keyword evidence="4" id="KW-1185">Reference proteome</keyword>
<dbReference type="SUPFAM" id="SSF48726">
    <property type="entry name" value="Immunoglobulin"/>
    <property type="match status" value="2"/>
</dbReference>
<organism evidence="3 4">
    <name type="scientific">Sphaeramia orbicularis</name>
    <name type="common">orbiculate cardinalfish</name>
    <dbReference type="NCBI Taxonomy" id="375764"/>
    <lineage>
        <taxon>Eukaryota</taxon>
        <taxon>Metazoa</taxon>
        <taxon>Chordata</taxon>
        <taxon>Craniata</taxon>
        <taxon>Vertebrata</taxon>
        <taxon>Euteleostomi</taxon>
        <taxon>Actinopterygii</taxon>
        <taxon>Neopterygii</taxon>
        <taxon>Teleostei</taxon>
        <taxon>Neoteleostei</taxon>
        <taxon>Acanthomorphata</taxon>
        <taxon>Gobiaria</taxon>
        <taxon>Kurtiformes</taxon>
        <taxon>Apogonoidei</taxon>
        <taxon>Apogonidae</taxon>
        <taxon>Apogoninae</taxon>
        <taxon>Sphaeramia</taxon>
    </lineage>
</organism>
<dbReference type="InterPro" id="IPR013783">
    <property type="entry name" value="Ig-like_fold"/>
</dbReference>
<dbReference type="Proteomes" id="UP000472271">
    <property type="component" value="Chromosome 8"/>
</dbReference>
<evidence type="ECO:0000256" key="1">
    <source>
        <dbReference type="SAM" id="SignalP"/>
    </source>
</evidence>
<dbReference type="InterPro" id="IPR007110">
    <property type="entry name" value="Ig-like_dom"/>
</dbReference>
<dbReference type="Gene3D" id="2.60.40.10">
    <property type="entry name" value="Immunoglobulins"/>
    <property type="match status" value="2"/>
</dbReference>
<dbReference type="GO" id="GO:0007155">
    <property type="term" value="P:cell adhesion"/>
    <property type="evidence" value="ECO:0007669"/>
    <property type="project" value="InterPro"/>
</dbReference>
<dbReference type="AlphaFoldDB" id="A0A673C4S5"/>
<accession>A0A673C4S5</accession>
<dbReference type="InterPro" id="IPR013768">
    <property type="entry name" value="ICAM_N"/>
</dbReference>
<reference evidence="3" key="3">
    <citation type="submission" date="2025-09" db="UniProtKB">
        <authorList>
            <consortium name="Ensembl"/>
        </authorList>
    </citation>
    <scope>IDENTIFICATION</scope>
</reference>
<dbReference type="InterPro" id="IPR036179">
    <property type="entry name" value="Ig-like_dom_sf"/>
</dbReference>
<evidence type="ECO:0000259" key="2">
    <source>
        <dbReference type="PROSITE" id="PS50835"/>
    </source>
</evidence>
<dbReference type="PANTHER" id="PTHR13771:SF9">
    <property type="entry name" value="INTERCELLULAR ADHESION MOLECULE 5"/>
    <property type="match status" value="1"/>
</dbReference>
<sequence>MRTNKKYFIPILWTTVHYCILLGTPVGAQCPVMIQPNVPVVKFEDPLLVNCTSSTDQTKIMGWEAPYGGTRKEDVTSVLLNITSAYTWDLGPLCYITFLDGTQCEEEVPITVYQMPQSVSLSQSNQDNPMVEGKKYQMRCDIVNVAPSRNLSVYWHKGDKIIHIDTFSNVSSLQPLNQSSAFELTAGREDNGSRIWCEAALNFGPSGPDLPPMESKSHDMIVQCEFLMLFFVSPINTSSWDHCWDFNGCVFSCSFNFGMCGLLQTEKAYSYKLLNSVKVIRERI</sequence>
<feature type="chain" id="PRO_5025346454" description="Ig-like domain-containing protein" evidence="1">
    <location>
        <begin position="29"/>
        <end position="284"/>
    </location>
</feature>
<reference evidence="3" key="2">
    <citation type="submission" date="2025-08" db="UniProtKB">
        <authorList>
            <consortium name="Ensembl"/>
        </authorList>
    </citation>
    <scope>IDENTIFICATION</scope>
</reference>
<dbReference type="PROSITE" id="PS50835">
    <property type="entry name" value="IG_LIKE"/>
    <property type="match status" value="1"/>
</dbReference>
<dbReference type="PANTHER" id="PTHR13771">
    <property type="entry name" value="INTERCELLULAR ADHESION MOLECULE"/>
    <property type="match status" value="1"/>
</dbReference>
<feature type="signal peptide" evidence="1">
    <location>
        <begin position="1"/>
        <end position="28"/>
    </location>
</feature>
<evidence type="ECO:0000313" key="3">
    <source>
        <dbReference type="Ensembl" id="ENSSORP00005048254.1"/>
    </source>
</evidence>
<evidence type="ECO:0000313" key="4">
    <source>
        <dbReference type="Proteomes" id="UP000472271"/>
    </source>
</evidence>
<keyword evidence="1" id="KW-0732">Signal</keyword>
<protein>
    <recommendedName>
        <fullName evidence="2">Ig-like domain-containing protein</fullName>
    </recommendedName>
</protein>
<reference evidence="3" key="1">
    <citation type="submission" date="2019-06" db="EMBL/GenBank/DDBJ databases">
        <authorList>
            <consortium name="Wellcome Sanger Institute Data Sharing"/>
        </authorList>
    </citation>
    <scope>NUCLEOTIDE SEQUENCE [LARGE SCALE GENOMIC DNA]</scope>
</reference>
<dbReference type="Pfam" id="PF03921">
    <property type="entry name" value="ICAM_N"/>
    <property type="match status" value="1"/>
</dbReference>
<proteinExistence type="predicted"/>
<name>A0A673C4S5_9TELE</name>
<dbReference type="GO" id="GO:0005178">
    <property type="term" value="F:integrin binding"/>
    <property type="evidence" value="ECO:0007669"/>
    <property type="project" value="InterPro"/>
</dbReference>
<dbReference type="Ensembl" id="ENSSORT00005049444.1">
    <property type="protein sequence ID" value="ENSSORP00005048254.1"/>
    <property type="gene ID" value="ENSSORG00005022029.1"/>
</dbReference>